<dbReference type="PROSITE" id="PS00068">
    <property type="entry name" value="MDH"/>
    <property type="match status" value="1"/>
</dbReference>
<dbReference type="GO" id="GO:0030060">
    <property type="term" value="F:L-malate dehydrogenase (NAD+) activity"/>
    <property type="evidence" value="ECO:0007669"/>
    <property type="project" value="UniProtKB-EC"/>
</dbReference>
<name>A0A1Y5INY2_OSTTA</name>
<dbReference type="EC" id="1.1.1.37" evidence="2 10"/>
<evidence type="ECO:0000256" key="9">
    <source>
        <dbReference type="RuleBase" id="RU003369"/>
    </source>
</evidence>
<evidence type="ECO:0000256" key="1">
    <source>
        <dbReference type="ARBA" id="ARBA00009613"/>
    </source>
</evidence>
<protein>
    <recommendedName>
        <fullName evidence="2 10">Malate dehydrogenase</fullName>
        <ecNumber evidence="2 10">1.1.1.37</ecNumber>
    </recommendedName>
</protein>
<dbReference type="Proteomes" id="UP000195557">
    <property type="component" value="Unassembled WGS sequence"/>
</dbReference>
<feature type="binding site" evidence="8">
    <location>
        <begin position="77"/>
        <end position="83"/>
    </location>
    <ligand>
        <name>NAD(+)</name>
        <dbReference type="ChEBI" id="CHEBI:57540"/>
    </ligand>
</feature>
<keyword evidence="4 8" id="KW-0520">NAD</keyword>
<sequence>MPLSPRNPMTWIEKVEKASERGDDRRGPPRKILLHVPRCRASIARPSRVHRACDRPRHRLARAFVMTRRPVNVVITGAAGQIGYALAPMVCAGAATGREKAIALRLLDVPFAEKALRGVMMELEDAAFELVESVSAHVDPEEAFVDADVCIMVGGFPRKAGMERKDVMGKNVAIYREQARALATKAKPGVKIVVVANPANTNANILRKFAPEIPAANVTCMTRLDHNRALAKLGGKSGRATRDVKNVIIWGNHSSTQYPDVNHATIEGKTAREVIGDDAYLDGEFVDAVRRRGAEIIEARQLSSALSAASSVCDHVYDWLNGTKEGEWTSMGVVSDGSYGVPEGLVYSFPVTCTGGKWQIVQGLTIDERSRKLMDESATELTEEFELAEACLAESA</sequence>
<gene>
    <name evidence="13" type="ORF">BE221DRAFT_172492</name>
</gene>
<dbReference type="SUPFAM" id="SSF51735">
    <property type="entry name" value="NAD(P)-binding Rossmann-fold domains"/>
    <property type="match status" value="1"/>
</dbReference>
<feature type="domain" description="Lactate/malate dehydrogenase N-terminal" evidence="11">
    <location>
        <begin position="72"/>
        <end position="216"/>
    </location>
</feature>
<dbReference type="PANTHER" id="PTHR23382">
    <property type="entry name" value="MALATE DEHYDROGENASE"/>
    <property type="match status" value="1"/>
</dbReference>
<evidence type="ECO:0000256" key="10">
    <source>
        <dbReference type="RuleBase" id="RU003405"/>
    </source>
</evidence>
<keyword evidence="10" id="KW-0816">Tricarboxylic acid cycle</keyword>
<evidence type="ECO:0000256" key="7">
    <source>
        <dbReference type="PIRSR" id="PIRSR000102-2"/>
    </source>
</evidence>
<accession>A0A1Y5INY2</accession>
<dbReference type="SUPFAM" id="SSF56327">
    <property type="entry name" value="LDH C-terminal domain-like"/>
    <property type="match status" value="1"/>
</dbReference>
<dbReference type="Gene3D" id="3.90.110.10">
    <property type="entry name" value="Lactate dehydrogenase/glycoside hydrolase, family 4, C-terminal"/>
    <property type="match status" value="1"/>
</dbReference>
<dbReference type="InterPro" id="IPR015955">
    <property type="entry name" value="Lactate_DH/Glyco_Ohase_4_C"/>
</dbReference>
<dbReference type="InterPro" id="IPR022383">
    <property type="entry name" value="Lactate/malate_DH_C"/>
</dbReference>
<dbReference type="InterPro" id="IPR036291">
    <property type="entry name" value="NAD(P)-bd_dom_sf"/>
</dbReference>
<feature type="binding site" evidence="7">
    <location>
        <position position="164"/>
    </location>
    <ligand>
        <name>substrate</name>
    </ligand>
</feature>
<dbReference type="Gene3D" id="3.40.50.720">
    <property type="entry name" value="NAD(P)-binding Rossmann-like Domain"/>
    <property type="match status" value="1"/>
</dbReference>
<dbReference type="InterPro" id="IPR011274">
    <property type="entry name" value="Malate_DH_NAD-dep_euk"/>
</dbReference>
<dbReference type="Pfam" id="PF00056">
    <property type="entry name" value="Ldh_1_N"/>
    <property type="match status" value="1"/>
</dbReference>
<feature type="active site" description="Proton acceptor" evidence="6">
    <location>
        <position position="253"/>
    </location>
</feature>
<evidence type="ECO:0000256" key="3">
    <source>
        <dbReference type="ARBA" id="ARBA00023002"/>
    </source>
</evidence>
<evidence type="ECO:0000256" key="2">
    <source>
        <dbReference type="ARBA" id="ARBA00012995"/>
    </source>
</evidence>
<keyword evidence="3 9" id="KW-0560">Oxidoreductase</keyword>
<feature type="domain" description="Lactate/malate dehydrogenase C-terminal" evidence="12">
    <location>
        <begin position="222"/>
        <end position="390"/>
    </location>
</feature>
<dbReference type="PIRSF" id="PIRSF000102">
    <property type="entry name" value="Lac_mal_DH"/>
    <property type="match status" value="1"/>
</dbReference>
<dbReference type="InterPro" id="IPR001236">
    <property type="entry name" value="Lactate/malate_DH_N"/>
</dbReference>
<feature type="binding site" evidence="7">
    <location>
        <position position="158"/>
    </location>
    <ligand>
        <name>substrate</name>
    </ligand>
</feature>
<evidence type="ECO:0000256" key="4">
    <source>
        <dbReference type="ARBA" id="ARBA00023027"/>
    </source>
</evidence>
<dbReference type="GO" id="GO:0006108">
    <property type="term" value="P:malate metabolic process"/>
    <property type="evidence" value="ECO:0007669"/>
    <property type="project" value="InterPro"/>
</dbReference>
<evidence type="ECO:0000256" key="5">
    <source>
        <dbReference type="ARBA" id="ARBA00048313"/>
    </source>
</evidence>
<organism evidence="13">
    <name type="scientific">Ostreococcus tauri</name>
    <name type="common">Marine green alga</name>
    <dbReference type="NCBI Taxonomy" id="70448"/>
    <lineage>
        <taxon>Eukaryota</taxon>
        <taxon>Viridiplantae</taxon>
        <taxon>Chlorophyta</taxon>
        <taxon>Mamiellophyceae</taxon>
        <taxon>Mamiellales</taxon>
        <taxon>Bathycoccaceae</taxon>
        <taxon>Ostreococcus</taxon>
    </lineage>
</organism>
<dbReference type="FunFam" id="3.40.50.720:FF:000010">
    <property type="entry name" value="Malate dehydrogenase"/>
    <property type="match status" value="1"/>
</dbReference>
<proteinExistence type="inferred from homology"/>
<evidence type="ECO:0000256" key="8">
    <source>
        <dbReference type="PIRSR" id="PIRSR000102-3"/>
    </source>
</evidence>
<dbReference type="NCBIfam" id="TIGR01759">
    <property type="entry name" value="MalateDH-SF1"/>
    <property type="match status" value="1"/>
</dbReference>
<reference evidence="13" key="1">
    <citation type="submission" date="2017-04" db="EMBL/GenBank/DDBJ databases">
        <title>Population genomics of picophytoplankton unveils novel chromosome hypervariability.</title>
        <authorList>
            <consortium name="DOE Joint Genome Institute"/>
            <person name="Blanc-Mathieu R."/>
            <person name="Krasovec M."/>
            <person name="Hebrard M."/>
            <person name="Yau S."/>
            <person name="Desgranges E."/>
            <person name="Martin J."/>
            <person name="Schackwitz W."/>
            <person name="Kuo A."/>
            <person name="Salin G."/>
            <person name="Donnadieu C."/>
            <person name="Desdevises Y."/>
            <person name="Sanchez-Ferandin S."/>
            <person name="Moreau H."/>
            <person name="Rivals E."/>
            <person name="Grigoriev I.V."/>
            <person name="Grimsley N."/>
            <person name="Eyre-Walker A."/>
            <person name="Piganeau G."/>
        </authorList>
    </citation>
    <scope>NUCLEOTIDE SEQUENCE [LARGE SCALE GENOMIC DNA]</scope>
    <source>
        <strain evidence="13">RCC 1115</strain>
    </source>
</reference>
<dbReference type="eggNOG" id="KOG1496">
    <property type="taxonomic scope" value="Eukaryota"/>
</dbReference>
<evidence type="ECO:0000259" key="12">
    <source>
        <dbReference type="Pfam" id="PF02866"/>
    </source>
</evidence>
<feature type="binding site" evidence="8">
    <location>
        <position position="108"/>
    </location>
    <ligand>
        <name>NAD(+)</name>
        <dbReference type="ChEBI" id="CHEBI:57540"/>
    </ligand>
</feature>
<feature type="binding site" evidence="7">
    <location>
        <position position="197"/>
    </location>
    <ligand>
        <name>substrate</name>
    </ligand>
</feature>
<feature type="binding site" evidence="8">
    <location>
        <position position="171"/>
    </location>
    <ligand>
        <name>NAD(+)</name>
        <dbReference type="ChEBI" id="CHEBI:57540"/>
    </ligand>
</feature>
<dbReference type="InterPro" id="IPR001252">
    <property type="entry name" value="Malate_DH_AS"/>
</dbReference>
<dbReference type="InterPro" id="IPR001557">
    <property type="entry name" value="L-lactate/malate_DH"/>
</dbReference>
<dbReference type="AlphaFoldDB" id="A0A1Y5INY2"/>
<dbReference type="GO" id="GO:0006099">
    <property type="term" value="P:tricarboxylic acid cycle"/>
    <property type="evidence" value="ECO:0007669"/>
    <property type="project" value="UniProtKB-KW"/>
</dbReference>
<evidence type="ECO:0000256" key="6">
    <source>
        <dbReference type="PIRSR" id="PIRSR000102-1"/>
    </source>
</evidence>
<feature type="binding site" evidence="7">
    <location>
        <position position="228"/>
    </location>
    <ligand>
        <name>substrate</name>
    </ligand>
</feature>
<dbReference type="NCBIfam" id="NF003916">
    <property type="entry name" value="PRK05442.1"/>
    <property type="match status" value="1"/>
</dbReference>
<dbReference type="CDD" id="cd01336">
    <property type="entry name" value="MDH_cytoplasmic_cytosolic"/>
    <property type="match status" value="1"/>
</dbReference>
<dbReference type="EMBL" id="KZ155774">
    <property type="protein sequence ID" value="OUS48665.1"/>
    <property type="molecule type" value="Genomic_DNA"/>
</dbReference>
<comment type="similarity">
    <text evidence="1">Belongs to the LDH/MDH superfamily. MDH type 2 family.</text>
</comment>
<evidence type="ECO:0000259" key="11">
    <source>
        <dbReference type="Pfam" id="PF00056"/>
    </source>
</evidence>
<dbReference type="FunFam" id="3.90.110.10:FF:000002">
    <property type="entry name" value="Malate dehydrogenase"/>
    <property type="match status" value="1"/>
</dbReference>
<evidence type="ECO:0000313" key="13">
    <source>
        <dbReference type="EMBL" id="OUS48665.1"/>
    </source>
</evidence>
<feature type="binding site" evidence="8">
    <location>
        <begin position="195"/>
        <end position="197"/>
    </location>
    <ligand>
        <name>NAD(+)</name>
        <dbReference type="ChEBI" id="CHEBI:57540"/>
    </ligand>
</feature>
<dbReference type="InterPro" id="IPR010945">
    <property type="entry name" value="Malate_DH_type2"/>
</dbReference>
<comment type="catalytic activity">
    <reaction evidence="5 10">
        <text>(S)-malate + NAD(+) = oxaloacetate + NADH + H(+)</text>
        <dbReference type="Rhea" id="RHEA:21432"/>
        <dbReference type="ChEBI" id="CHEBI:15378"/>
        <dbReference type="ChEBI" id="CHEBI:15589"/>
        <dbReference type="ChEBI" id="CHEBI:16452"/>
        <dbReference type="ChEBI" id="CHEBI:57540"/>
        <dbReference type="ChEBI" id="CHEBI:57945"/>
        <dbReference type="EC" id="1.1.1.37"/>
    </reaction>
</comment>
<dbReference type="Pfam" id="PF02866">
    <property type="entry name" value="Ldh_1_C"/>
    <property type="match status" value="1"/>
</dbReference>